<organism evidence="14 15">
    <name type="scientific">Actinomadura gamaensis</name>
    <dbReference type="NCBI Taxonomy" id="1763541"/>
    <lineage>
        <taxon>Bacteria</taxon>
        <taxon>Bacillati</taxon>
        <taxon>Actinomycetota</taxon>
        <taxon>Actinomycetes</taxon>
        <taxon>Streptosporangiales</taxon>
        <taxon>Thermomonosporaceae</taxon>
        <taxon>Actinomadura</taxon>
    </lineage>
</organism>
<keyword evidence="5" id="KW-0444">Lipid biosynthesis</keyword>
<evidence type="ECO:0000313" key="15">
    <source>
        <dbReference type="Proteomes" id="UP001595872"/>
    </source>
</evidence>
<keyword evidence="6" id="KW-0808">Transferase</keyword>
<dbReference type="SUPFAM" id="SSF52777">
    <property type="entry name" value="CoA-dependent acyltransferases"/>
    <property type="match status" value="2"/>
</dbReference>
<proteinExistence type="inferred from homology"/>
<comment type="catalytic activity">
    <reaction evidence="10">
        <text>an acyl-CoA + a 1,2-diacyl-sn-glycerol = a triacyl-sn-glycerol + CoA</text>
        <dbReference type="Rhea" id="RHEA:10868"/>
        <dbReference type="ChEBI" id="CHEBI:17815"/>
        <dbReference type="ChEBI" id="CHEBI:57287"/>
        <dbReference type="ChEBI" id="CHEBI:58342"/>
        <dbReference type="ChEBI" id="CHEBI:64615"/>
        <dbReference type="EC" id="2.3.1.20"/>
    </reaction>
</comment>
<gene>
    <name evidence="14" type="ORF">ACFPCY_41480</name>
</gene>
<evidence type="ECO:0000313" key="14">
    <source>
        <dbReference type="EMBL" id="MFC4913816.1"/>
    </source>
</evidence>
<comment type="pathway">
    <text evidence="2">Lipid metabolism.</text>
</comment>
<evidence type="ECO:0000256" key="1">
    <source>
        <dbReference type="ARBA" id="ARBA00004771"/>
    </source>
</evidence>
<keyword evidence="8" id="KW-0443">Lipid metabolism</keyword>
<keyword evidence="15" id="KW-1185">Reference proteome</keyword>
<dbReference type="EC" id="2.3.1.20" evidence="4"/>
<evidence type="ECO:0000256" key="8">
    <source>
        <dbReference type="ARBA" id="ARBA00023098"/>
    </source>
</evidence>
<dbReference type="Pfam" id="PF03007">
    <property type="entry name" value="WS_DGAT_cat"/>
    <property type="match status" value="1"/>
</dbReference>
<feature type="region of interest" description="Disordered" evidence="11">
    <location>
        <begin position="165"/>
        <end position="186"/>
    </location>
</feature>
<feature type="domain" description="O-acyltransferase WSD1-like N-terminal" evidence="12">
    <location>
        <begin position="23"/>
        <end position="165"/>
    </location>
</feature>
<dbReference type="RefSeq" id="WP_378265100.1">
    <property type="nucleotide sequence ID" value="NZ_JBHSIT010000020.1"/>
</dbReference>
<dbReference type="InterPro" id="IPR023213">
    <property type="entry name" value="CAT-like_dom_sf"/>
</dbReference>
<dbReference type="PANTHER" id="PTHR31650:SF1">
    <property type="entry name" value="WAX ESTER SYNTHASE_DIACYLGLYCEROL ACYLTRANSFERASE 4-RELATED"/>
    <property type="match status" value="1"/>
</dbReference>
<evidence type="ECO:0000256" key="10">
    <source>
        <dbReference type="ARBA" id="ARBA00048109"/>
    </source>
</evidence>
<dbReference type="InterPro" id="IPR009721">
    <property type="entry name" value="O-acyltransferase_WSD1_C"/>
</dbReference>
<dbReference type="EMBL" id="JBHSIT010000020">
    <property type="protein sequence ID" value="MFC4913816.1"/>
    <property type="molecule type" value="Genomic_DNA"/>
</dbReference>
<dbReference type="PANTHER" id="PTHR31650">
    <property type="entry name" value="O-ACYLTRANSFERASE (WSD1-LIKE) FAMILY PROTEIN"/>
    <property type="match status" value="1"/>
</dbReference>
<keyword evidence="9" id="KW-0012">Acyltransferase</keyword>
<evidence type="ECO:0000256" key="5">
    <source>
        <dbReference type="ARBA" id="ARBA00022516"/>
    </source>
</evidence>
<evidence type="ECO:0000259" key="12">
    <source>
        <dbReference type="Pfam" id="PF03007"/>
    </source>
</evidence>
<comment type="pathway">
    <text evidence="1">Glycerolipid metabolism; triacylglycerol biosynthesis.</text>
</comment>
<evidence type="ECO:0000256" key="9">
    <source>
        <dbReference type="ARBA" id="ARBA00023315"/>
    </source>
</evidence>
<dbReference type="InterPro" id="IPR045034">
    <property type="entry name" value="O-acyltransferase_WSD1-like"/>
</dbReference>
<protein>
    <recommendedName>
        <fullName evidence="4">diacylglycerol O-acyltransferase</fullName>
        <ecNumber evidence="4">2.3.1.20</ecNumber>
    </recommendedName>
</protein>
<evidence type="ECO:0000259" key="13">
    <source>
        <dbReference type="Pfam" id="PF06974"/>
    </source>
</evidence>
<comment type="caution">
    <text evidence="14">The sequence shown here is derived from an EMBL/GenBank/DDBJ whole genome shotgun (WGS) entry which is preliminary data.</text>
</comment>
<accession>A0ABV9UBH2</accession>
<comment type="similarity">
    <text evidence="3">Belongs to the long-chain O-acyltransferase family.</text>
</comment>
<evidence type="ECO:0000256" key="2">
    <source>
        <dbReference type="ARBA" id="ARBA00005189"/>
    </source>
</evidence>
<dbReference type="Pfam" id="PF06974">
    <property type="entry name" value="WS_DGAT_C"/>
    <property type="match status" value="1"/>
</dbReference>
<name>A0ABV9UBH2_9ACTN</name>
<feature type="domain" description="O-acyltransferase WSD1 C-terminal" evidence="13">
    <location>
        <begin position="285"/>
        <end position="412"/>
    </location>
</feature>
<evidence type="ECO:0000256" key="6">
    <source>
        <dbReference type="ARBA" id="ARBA00022679"/>
    </source>
</evidence>
<reference evidence="15" key="1">
    <citation type="journal article" date="2019" name="Int. J. Syst. Evol. Microbiol.">
        <title>The Global Catalogue of Microorganisms (GCM) 10K type strain sequencing project: providing services to taxonomists for standard genome sequencing and annotation.</title>
        <authorList>
            <consortium name="The Broad Institute Genomics Platform"/>
            <consortium name="The Broad Institute Genome Sequencing Center for Infectious Disease"/>
            <person name="Wu L."/>
            <person name="Ma J."/>
        </authorList>
    </citation>
    <scope>NUCLEOTIDE SEQUENCE [LARGE SCALE GENOMIC DNA]</scope>
    <source>
        <strain evidence="15">KLKA75</strain>
    </source>
</reference>
<evidence type="ECO:0000256" key="7">
    <source>
        <dbReference type="ARBA" id="ARBA00022798"/>
    </source>
</evidence>
<keyword evidence="7" id="KW-0319">Glycerol metabolism</keyword>
<evidence type="ECO:0000256" key="3">
    <source>
        <dbReference type="ARBA" id="ARBA00009587"/>
    </source>
</evidence>
<sequence>MSLARPGAQRTSPQDGPRPLGFFDRFFLEAADPAEHHPELHIGGLLILGGPPPETALLQRYLADQIKQIPALGYRLAARADRWEPDPAFDPLAHLTERRLAPGDDVIDAGRQEVTRPFDRERPLWGITCLHGYATDEYALCYRAHHAFQDGMAILSVAQSLFRPGSPQRSHETAGTGTATPRRWPALTDLGVPLTPTSEWTPNRAPLTGDRALHIARLDRVPLQEIAEATGTTVNQVALAVLSGAFRAWSPQDWKAAGGGRAPGRGLHVAVPVDLRPRAGGLEPGNLLGVIRVALPCHQPSPIERLRQVQRQTGAERIARHRAMDRVLLRRLPYRLARAAMLRITAPRFTALAVSTLRATAELDLDGASARAVYAFPPLLPGHHGMVIIMEGSTEVVFSLLFDTAAPRAELLPGLLENAAAELHAAAVP</sequence>
<evidence type="ECO:0000256" key="11">
    <source>
        <dbReference type="SAM" id="MobiDB-lite"/>
    </source>
</evidence>
<dbReference type="Gene3D" id="3.30.559.10">
    <property type="entry name" value="Chloramphenicol acetyltransferase-like domain"/>
    <property type="match status" value="1"/>
</dbReference>
<dbReference type="Proteomes" id="UP001595872">
    <property type="component" value="Unassembled WGS sequence"/>
</dbReference>
<evidence type="ECO:0000256" key="4">
    <source>
        <dbReference type="ARBA" id="ARBA00013244"/>
    </source>
</evidence>
<dbReference type="InterPro" id="IPR004255">
    <property type="entry name" value="O-acyltransferase_WSD1_N"/>
</dbReference>